<keyword evidence="1" id="KW-0175">Coiled coil</keyword>
<evidence type="ECO:0000313" key="4">
    <source>
        <dbReference type="Proteomes" id="UP000536275"/>
    </source>
</evidence>
<protein>
    <submittedName>
        <fullName evidence="3">Uncharacterized protein</fullName>
    </submittedName>
</protein>
<dbReference type="AlphaFoldDB" id="A0A8H6F5T2"/>
<feature type="compositionally biased region" description="Polar residues" evidence="2">
    <location>
        <begin position="428"/>
        <end position="443"/>
    </location>
</feature>
<name>A0A8H6F5T2_CANAX</name>
<sequence length="443" mass="49594">MRFGQTQNSNNRTKRGTGSDNYLGSDTNITDNDFSNSSSSLASSIEKTPPEYINNKPFKSNNTQKGIYVPPHKSKRGASSYRKKGSNSNATLTPEEQEKNKQRLARFAKSKSAPKDEFGLVSRGNDTRLRNNEHDRVEFYRQILFQFVRFCSCSTPNSLHLGLSKLINEEDYQSIDNTDSDFPKPENITMDSILLSTRKLREALLCDPPSAFHKKVFMFSVRISSVLGHYQTYIPSINYLILHRAELDLSDSEIYNEERNEAIVSLMKLGHDKMLIYDEIERLKAEINTLRNDMSLFLQALATIPPNQSQTEYYKLVVSRLKKVQDSIDDYCEKYNKLLPIINLAQIKLGHDVEGPPPSKIKSETSTNNNTPNMGNKTTPVMGNKTTPVMGNSSTPSTVTANTNTGAYSTSSNTAAKPTKKATKRASVSNKDMGSSANQPIVI</sequence>
<feature type="compositionally biased region" description="Polar residues" evidence="2">
    <location>
        <begin position="364"/>
        <end position="408"/>
    </location>
</feature>
<feature type="compositionally biased region" description="Polar residues" evidence="2">
    <location>
        <begin position="1"/>
        <end position="24"/>
    </location>
</feature>
<feature type="region of interest" description="Disordered" evidence="2">
    <location>
        <begin position="354"/>
        <end position="443"/>
    </location>
</feature>
<evidence type="ECO:0000313" key="3">
    <source>
        <dbReference type="EMBL" id="KAF6071609.1"/>
    </source>
</evidence>
<dbReference type="PANTHER" id="PTHR39398:SF1">
    <property type="entry name" value="CSN8_PSMD8_EIF3K DOMAIN-CONTAINING PROTEIN"/>
    <property type="match status" value="1"/>
</dbReference>
<accession>A0A8H6F5T2</accession>
<comment type="caution">
    <text evidence="3">The sequence shown here is derived from an EMBL/GenBank/DDBJ whole genome shotgun (WGS) entry which is preliminary data.</text>
</comment>
<dbReference type="PANTHER" id="PTHR39398">
    <property type="entry name" value="YALI0F14311P"/>
    <property type="match status" value="1"/>
</dbReference>
<dbReference type="Proteomes" id="UP000536275">
    <property type="component" value="Unassembled WGS sequence"/>
</dbReference>
<feature type="compositionally biased region" description="Low complexity" evidence="2">
    <location>
        <begin position="25"/>
        <end position="44"/>
    </location>
</feature>
<gene>
    <name evidence="3" type="ORF">FOB64_001326</name>
</gene>
<organism evidence="3 4">
    <name type="scientific">Candida albicans</name>
    <name type="common">Yeast</name>
    <dbReference type="NCBI Taxonomy" id="5476"/>
    <lineage>
        <taxon>Eukaryota</taxon>
        <taxon>Fungi</taxon>
        <taxon>Dikarya</taxon>
        <taxon>Ascomycota</taxon>
        <taxon>Saccharomycotina</taxon>
        <taxon>Pichiomycetes</taxon>
        <taxon>Debaryomycetaceae</taxon>
        <taxon>Candida/Lodderomyces clade</taxon>
        <taxon>Candida</taxon>
    </lineage>
</organism>
<feature type="compositionally biased region" description="Basic residues" evidence="2">
    <location>
        <begin position="72"/>
        <end position="85"/>
    </location>
</feature>
<feature type="coiled-coil region" evidence="1">
    <location>
        <begin position="273"/>
        <end position="300"/>
    </location>
</feature>
<dbReference type="EMBL" id="JABWAD010000016">
    <property type="protein sequence ID" value="KAF6071609.1"/>
    <property type="molecule type" value="Genomic_DNA"/>
</dbReference>
<feature type="region of interest" description="Disordered" evidence="2">
    <location>
        <begin position="1"/>
        <end position="127"/>
    </location>
</feature>
<evidence type="ECO:0000256" key="1">
    <source>
        <dbReference type="SAM" id="Coils"/>
    </source>
</evidence>
<evidence type="ECO:0000256" key="2">
    <source>
        <dbReference type="SAM" id="MobiDB-lite"/>
    </source>
</evidence>
<proteinExistence type="predicted"/>
<reference evidence="3 4" key="1">
    <citation type="submission" date="2020-03" db="EMBL/GenBank/DDBJ databases">
        <title>FDA dAtabase for Regulatory Grade micrObial Sequences (FDA-ARGOS): Supporting development and validation of Infectious Disease Dx tests.</title>
        <authorList>
            <person name="Campos J."/>
            <person name="Goldberg B."/>
            <person name="Tallon L."/>
            <person name="Sadzewicz L."/>
            <person name="Vavikolanu K."/>
            <person name="Mehta A."/>
            <person name="Aluvathingal J."/>
            <person name="Nadendla S."/>
            <person name="Nandy P."/>
            <person name="Geyer C."/>
            <person name="Yan Y."/>
            <person name="Sichtig H."/>
        </authorList>
    </citation>
    <scope>NUCLEOTIDE SEQUENCE [LARGE SCALE GENOMIC DNA]</scope>
    <source>
        <strain evidence="3 4">FDAARGOS_656</strain>
    </source>
</reference>